<dbReference type="GeneID" id="8236246"/>
<dbReference type="SUPFAM" id="SSF52266">
    <property type="entry name" value="SGNH hydrolase"/>
    <property type="match status" value="1"/>
</dbReference>
<dbReference type="KEGG" id="phu:Phum_PHUM327620"/>
<dbReference type="EMBL" id="AAZO01003805">
    <property type="status" value="NOT_ANNOTATED_CDS"/>
    <property type="molecule type" value="Genomic_DNA"/>
</dbReference>
<dbReference type="CTD" id="8236246"/>
<evidence type="ECO:0000313" key="3">
    <source>
        <dbReference type="Proteomes" id="UP000009046"/>
    </source>
</evidence>
<dbReference type="PANTHER" id="PTHR21325:SF31">
    <property type="entry name" value="GH22081P-RELATED"/>
    <property type="match status" value="1"/>
</dbReference>
<dbReference type="HOGENOM" id="CLU_093595_0_0_1"/>
<dbReference type="GO" id="GO:0004620">
    <property type="term" value="F:phospholipase activity"/>
    <property type="evidence" value="ECO:0007669"/>
    <property type="project" value="InterPro"/>
</dbReference>
<dbReference type="Pfam" id="PF00657">
    <property type="entry name" value="Lipase_GDSL"/>
    <property type="match status" value="1"/>
</dbReference>
<gene>
    <name evidence="2" type="primary">8236246</name>
    <name evidence="1" type="ORF">Phum_PHUM327620</name>
</gene>
<dbReference type="InterPro" id="IPR001087">
    <property type="entry name" value="GDSL"/>
</dbReference>
<reference evidence="2" key="3">
    <citation type="submission" date="2021-02" db="UniProtKB">
        <authorList>
            <consortium name="EnsemblMetazoa"/>
        </authorList>
    </citation>
    <scope>IDENTIFICATION</scope>
    <source>
        <strain evidence="2">USDA</strain>
    </source>
</reference>
<protein>
    <submittedName>
        <fullName evidence="1 2">Phospholipase B, plb1, putative</fullName>
    </submittedName>
</protein>
<sequence>MCINVKVLLITNAYQEIVPDNFPYPCPNKNLWRSKKPPTNVHELRPGDVDVIAAIGDSLTAGNGGLAENMIEVYLNENRGVSWSIGGQGTWREFLTVPNLLKIMNPKLVGYSKGDGNTYSHNAQFNVAYSGAMDQDLIGQARRLITIMKNDKRVDYENHWKMLTVMIGTNDICSDYCHDKTQGPEMHKKNLIKLLDYLYKKMPKTFVNLVVTPYIPYYTELIDPPFLQCFSMKLMTCSCLFGGFFQKKKLQMGIYMTKKFQKIQREIVESGRYDEIYKWIPTIILSWQ</sequence>
<keyword evidence="3" id="KW-1185">Reference proteome</keyword>
<dbReference type="InterPro" id="IPR038885">
    <property type="entry name" value="PLB1"/>
</dbReference>
<name>E0VN27_PEDHC</name>
<dbReference type="PANTHER" id="PTHR21325">
    <property type="entry name" value="PHOSPHOLIPASE B, PLB1"/>
    <property type="match status" value="1"/>
</dbReference>
<dbReference type="RefSeq" id="XP_002427531.1">
    <property type="nucleotide sequence ID" value="XM_002427486.1"/>
</dbReference>
<dbReference type="InterPro" id="IPR035547">
    <property type="entry name" value="Phospholipase_B"/>
</dbReference>
<dbReference type="OMA" id="NTYSHNA"/>
<dbReference type="EnsemblMetazoa" id="PHUM327620-RA">
    <property type="protein sequence ID" value="PHUM327620-PA"/>
    <property type="gene ID" value="PHUM327620"/>
</dbReference>
<dbReference type="EMBL" id="DS235332">
    <property type="protein sequence ID" value="EEB14793.1"/>
    <property type="molecule type" value="Genomic_DNA"/>
</dbReference>
<dbReference type="InParanoid" id="E0VN27"/>
<reference evidence="1" key="2">
    <citation type="submission" date="2007-04" db="EMBL/GenBank/DDBJ databases">
        <title>The genome of the human body louse.</title>
        <authorList>
            <consortium name="The Human Body Louse Genome Consortium"/>
            <person name="Kirkness E."/>
            <person name="Walenz B."/>
            <person name="Hass B."/>
            <person name="Bruggner R."/>
            <person name="Strausberg R."/>
        </authorList>
    </citation>
    <scope>NUCLEOTIDE SEQUENCE</scope>
    <source>
        <strain evidence="1">USDA</strain>
    </source>
</reference>
<proteinExistence type="predicted"/>
<dbReference type="AlphaFoldDB" id="E0VN27"/>
<evidence type="ECO:0000313" key="1">
    <source>
        <dbReference type="EMBL" id="EEB14793.1"/>
    </source>
</evidence>
<dbReference type="Gene3D" id="3.40.50.1110">
    <property type="entry name" value="SGNH hydrolase"/>
    <property type="match status" value="1"/>
</dbReference>
<accession>E0VN27</accession>
<dbReference type="VEuPathDB" id="VectorBase:PHUM327620"/>
<dbReference type="GO" id="GO:0006644">
    <property type="term" value="P:phospholipid metabolic process"/>
    <property type="evidence" value="ECO:0007669"/>
    <property type="project" value="TreeGrafter"/>
</dbReference>
<dbReference type="InterPro" id="IPR036514">
    <property type="entry name" value="SGNH_hydro_sf"/>
</dbReference>
<dbReference type="OrthoDB" id="10265800at2759"/>
<reference evidence="1" key="1">
    <citation type="submission" date="2007-04" db="EMBL/GenBank/DDBJ databases">
        <title>Annotation of Pediculus humanus corporis strain USDA.</title>
        <authorList>
            <person name="Kirkness E."/>
            <person name="Hannick L."/>
            <person name="Hass B."/>
            <person name="Bruggner R."/>
            <person name="Lawson D."/>
            <person name="Bidwell S."/>
            <person name="Joardar V."/>
            <person name="Caler E."/>
            <person name="Walenz B."/>
            <person name="Inman J."/>
            <person name="Schobel S."/>
            <person name="Galinsky K."/>
            <person name="Amedeo P."/>
            <person name="Strausberg R."/>
        </authorList>
    </citation>
    <scope>NUCLEOTIDE SEQUENCE</scope>
    <source>
        <strain evidence="1">USDA</strain>
    </source>
</reference>
<dbReference type="eggNOG" id="KOG3670">
    <property type="taxonomic scope" value="Eukaryota"/>
</dbReference>
<dbReference type="CDD" id="cd01824">
    <property type="entry name" value="Phospholipase_B_like"/>
    <property type="match status" value="1"/>
</dbReference>
<dbReference type="Proteomes" id="UP000009046">
    <property type="component" value="Unassembled WGS sequence"/>
</dbReference>
<organism>
    <name type="scientific">Pediculus humanus subsp. corporis</name>
    <name type="common">Body louse</name>
    <dbReference type="NCBI Taxonomy" id="121224"/>
    <lineage>
        <taxon>Eukaryota</taxon>
        <taxon>Metazoa</taxon>
        <taxon>Ecdysozoa</taxon>
        <taxon>Arthropoda</taxon>
        <taxon>Hexapoda</taxon>
        <taxon>Insecta</taxon>
        <taxon>Pterygota</taxon>
        <taxon>Neoptera</taxon>
        <taxon>Paraneoptera</taxon>
        <taxon>Psocodea</taxon>
        <taxon>Troctomorpha</taxon>
        <taxon>Phthiraptera</taxon>
        <taxon>Anoplura</taxon>
        <taxon>Pediculidae</taxon>
        <taxon>Pediculus</taxon>
    </lineage>
</organism>
<evidence type="ECO:0000313" key="2">
    <source>
        <dbReference type="EnsemblMetazoa" id="PHUM327620-PA"/>
    </source>
</evidence>